<dbReference type="Proteomes" id="UP000636709">
    <property type="component" value="Unassembled WGS sequence"/>
</dbReference>
<evidence type="ECO:0000256" key="9">
    <source>
        <dbReference type="ARBA" id="ARBA00022692"/>
    </source>
</evidence>
<evidence type="ECO:0000313" key="24">
    <source>
        <dbReference type="EMBL" id="KAF8673251.1"/>
    </source>
</evidence>
<dbReference type="FunFam" id="1.10.510.10:FF:000517">
    <property type="entry name" value="Putative receptor kinase Lecrk"/>
    <property type="match status" value="1"/>
</dbReference>
<evidence type="ECO:0000256" key="16">
    <source>
        <dbReference type="ARBA" id="ARBA00023136"/>
    </source>
</evidence>
<evidence type="ECO:0000256" key="6">
    <source>
        <dbReference type="ARBA" id="ARBA00022475"/>
    </source>
</evidence>
<evidence type="ECO:0000256" key="20">
    <source>
        <dbReference type="ARBA" id="ARBA00048977"/>
    </source>
</evidence>
<keyword evidence="6" id="KW-1003">Cell membrane</keyword>
<evidence type="ECO:0000256" key="14">
    <source>
        <dbReference type="ARBA" id="ARBA00022840"/>
    </source>
</evidence>
<evidence type="ECO:0000256" key="5">
    <source>
        <dbReference type="ARBA" id="ARBA00012513"/>
    </source>
</evidence>
<evidence type="ECO:0000256" key="4">
    <source>
        <dbReference type="ARBA" id="ARBA00010217"/>
    </source>
</evidence>
<dbReference type="Pfam" id="PF07714">
    <property type="entry name" value="PK_Tyr_Ser-Thr"/>
    <property type="match status" value="1"/>
</dbReference>
<evidence type="ECO:0000256" key="13">
    <source>
        <dbReference type="ARBA" id="ARBA00022777"/>
    </source>
</evidence>
<keyword evidence="14 21" id="KW-0067">ATP-binding</keyword>
<keyword evidence="13" id="KW-0418">Kinase</keyword>
<dbReference type="Gene3D" id="1.10.510.10">
    <property type="entry name" value="Transferase(Phosphotransferase) domain 1"/>
    <property type="match status" value="1"/>
</dbReference>
<dbReference type="InterPro" id="IPR001245">
    <property type="entry name" value="Ser-Thr/Tyr_kinase_cat_dom"/>
</dbReference>
<dbReference type="FunFam" id="3.30.200.20:FF:000112">
    <property type="entry name" value="Lectin-domain containing receptor kinase A4.3"/>
    <property type="match status" value="1"/>
</dbReference>
<comment type="catalytic activity">
    <reaction evidence="20">
        <text>L-seryl-[protein] + ATP = O-phospho-L-seryl-[protein] + ADP + H(+)</text>
        <dbReference type="Rhea" id="RHEA:17989"/>
        <dbReference type="Rhea" id="RHEA-COMP:9863"/>
        <dbReference type="Rhea" id="RHEA-COMP:11604"/>
        <dbReference type="ChEBI" id="CHEBI:15378"/>
        <dbReference type="ChEBI" id="CHEBI:29999"/>
        <dbReference type="ChEBI" id="CHEBI:30616"/>
        <dbReference type="ChEBI" id="CHEBI:83421"/>
        <dbReference type="ChEBI" id="CHEBI:456216"/>
        <dbReference type="EC" id="2.7.11.1"/>
    </reaction>
    <physiologicalReaction direction="left-to-right" evidence="20">
        <dbReference type="Rhea" id="RHEA:17990"/>
    </physiologicalReaction>
</comment>
<dbReference type="GO" id="GO:0005886">
    <property type="term" value="C:plasma membrane"/>
    <property type="evidence" value="ECO:0007669"/>
    <property type="project" value="UniProtKB-SubCell"/>
</dbReference>
<comment type="similarity">
    <text evidence="3">In the N-terminal section; belongs to the leguminous lectin family.</text>
</comment>
<dbReference type="CDD" id="cd14066">
    <property type="entry name" value="STKc_IRAK"/>
    <property type="match status" value="1"/>
</dbReference>
<dbReference type="SUPFAM" id="SSF56112">
    <property type="entry name" value="Protein kinase-like (PK-like)"/>
    <property type="match status" value="1"/>
</dbReference>
<dbReference type="EC" id="2.7.11.1" evidence="5"/>
<dbReference type="InterPro" id="IPR001220">
    <property type="entry name" value="Legume_lectin_dom"/>
</dbReference>
<evidence type="ECO:0000256" key="10">
    <source>
        <dbReference type="ARBA" id="ARBA00022729"/>
    </source>
</evidence>
<evidence type="ECO:0000256" key="18">
    <source>
        <dbReference type="ARBA" id="ARBA00023180"/>
    </source>
</evidence>
<dbReference type="GO" id="GO:0005524">
    <property type="term" value="F:ATP binding"/>
    <property type="evidence" value="ECO:0007669"/>
    <property type="project" value="UniProtKB-UniRule"/>
</dbReference>
<evidence type="ECO:0000313" key="25">
    <source>
        <dbReference type="Proteomes" id="UP000636709"/>
    </source>
</evidence>
<dbReference type="PROSITE" id="PS00108">
    <property type="entry name" value="PROTEIN_KINASE_ST"/>
    <property type="match status" value="1"/>
</dbReference>
<evidence type="ECO:0000256" key="15">
    <source>
        <dbReference type="ARBA" id="ARBA00022989"/>
    </source>
</evidence>
<dbReference type="InterPro" id="IPR000719">
    <property type="entry name" value="Prot_kinase_dom"/>
</dbReference>
<evidence type="ECO:0000256" key="7">
    <source>
        <dbReference type="ARBA" id="ARBA00022527"/>
    </source>
</evidence>
<keyword evidence="9 22" id="KW-0812">Transmembrane</keyword>
<evidence type="ECO:0000256" key="2">
    <source>
        <dbReference type="ARBA" id="ARBA00004479"/>
    </source>
</evidence>
<comment type="subcellular location">
    <subcellularLocation>
        <location evidence="1">Cell membrane</location>
    </subcellularLocation>
    <subcellularLocation>
        <location evidence="2">Membrane</location>
        <topology evidence="2">Single-pass type I membrane protein</topology>
    </subcellularLocation>
</comment>
<dbReference type="Pfam" id="PF00139">
    <property type="entry name" value="Lectin_legB"/>
    <property type="match status" value="1"/>
</dbReference>
<evidence type="ECO:0000256" key="17">
    <source>
        <dbReference type="ARBA" id="ARBA00023170"/>
    </source>
</evidence>
<feature type="domain" description="Protein kinase" evidence="23">
    <location>
        <begin position="265"/>
        <end position="524"/>
    </location>
</feature>
<dbReference type="PROSITE" id="PS00107">
    <property type="entry name" value="PROTEIN_KINASE_ATP"/>
    <property type="match status" value="1"/>
</dbReference>
<dbReference type="InterPro" id="IPR008271">
    <property type="entry name" value="Ser/Thr_kinase_AS"/>
</dbReference>
<evidence type="ECO:0000256" key="11">
    <source>
        <dbReference type="ARBA" id="ARBA00022734"/>
    </source>
</evidence>
<comment type="similarity">
    <text evidence="4">In the C-terminal section; belongs to the protein kinase superfamily. Ser/Thr protein kinase family.</text>
</comment>
<dbReference type="GO" id="GO:0004674">
    <property type="term" value="F:protein serine/threonine kinase activity"/>
    <property type="evidence" value="ECO:0007669"/>
    <property type="project" value="UniProtKB-KW"/>
</dbReference>
<reference evidence="24" key="1">
    <citation type="submission" date="2020-07" db="EMBL/GenBank/DDBJ databases">
        <title>Genome sequence and genetic diversity analysis of an under-domesticated orphan crop, white fonio (Digitaria exilis).</title>
        <authorList>
            <person name="Bennetzen J.L."/>
            <person name="Chen S."/>
            <person name="Ma X."/>
            <person name="Wang X."/>
            <person name="Yssel A.E.J."/>
            <person name="Chaluvadi S.R."/>
            <person name="Johnson M."/>
            <person name="Gangashetty P."/>
            <person name="Hamidou F."/>
            <person name="Sanogo M.D."/>
            <person name="Zwaenepoel A."/>
            <person name="Wallace J."/>
            <person name="Van De Peer Y."/>
            <person name="Van Deynze A."/>
        </authorList>
    </citation>
    <scope>NUCLEOTIDE SEQUENCE</scope>
    <source>
        <tissue evidence="24">Leaves</tissue>
    </source>
</reference>
<protein>
    <recommendedName>
        <fullName evidence="5">non-specific serine/threonine protein kinase</fullName>
        <ecNumber evidence="5">2.7.11.1</ecNumber>
    </recommendedName>
</protein>
<organism evidence="24 25">
    <name type="scientific">Digitaria exilis</name>
    <dbReference type="NCBI Taxonomy" id="1010633"/>
    <lineage>
        <taxon>Eukaryota</taxon>
        <taxon>Viridiplantae</taxon>
        <taxon>Streptophyta</taxon>
        <taxon>Embryophyta</taxon>
        <taxon>Tracheophyta</taxon>
        <taxon>Spermatophyta</taxon>
        <taxon>Magnoliopsida</taxon>
        <taxon>Liliopsida</taxon>
        <taxon>Poales</taxon>
        <taxon>Poaceae</taxon>
        <taxon>PACMAD clade</taxon>
        <taxon>Panicoideae</taxon>
        <taxon>Panicodae</taxon>
        <taxon>Paniceae</taxon>
        <taxon>Anthephorinae</taxon>
        <taxon>Digitaria</taxon>
    </lineage>
</organism>
<evidence type="ECO:0000256" key="22">
    <source>
        <dbReference type="SAM" id="Phobius"/>
    </source>
</evidence>
<keyword evidence="12 21" id="KW-0547">Nucleotide-binding</keyword>
<evidence type="ECO:0000256" key="19">
    <source>
        <dbReference type="ARBA" id="ARBA00048659"/>
    </source>
</evidence>
<gene>
    <name evidence="24" type="ORF">HU200_048804</name>
</gene>
<evidence type="ECO:0000256" key="21">
    <source>
        <dbReference type="PROSITE-ProRule" id="PRU10141"/>
    </source>
</evidence>
<dbReference type="InterPro" id="IPR013320">
    <property type="entry name" value="ConA-like_dom_sf"/>
</dbReference>
<keyword evidence="16 22" id="KW-0472">Membrane</keyword>
<feature type="binding site" evidence="21">
    <location>
        <position position="294"/>
    </location>
    <ligand>
        <name>ATP</name>
        <dbReference type="ChEBI" id="CHEBI:30616"/>
    </ligand>
</feature>
<dbReference type="InterPro" id="IPR011009">
    <property type="entry name" value="Kinase-like_dom_sf"/>
</dbReference>
<dbReference type="GO" id="GO:1901001">
    <property type="term" value="P:negative regulation of response to salt stress"/>
    <property type="evidence" value="ECO:0007669"/>
    <property type="project" value="UniProtKB-ARBA"/>
</dbReference>
<comment type="caution">
    <text evidence="24">The sequence shown here is derived from an EMBL/GenBank/DDBJ whole genome shotgun (WGS) entry which is preliminary data.</text>
</comment>
<keyword evidence="15 22" id="KW-1133">Transmembrane helix</keyword>
<evidence type="ECO:0000256" key="1">
    <source>
        <dbReference type="ARBA" id="ARBA00004236"/>
    </source>
</evidence>
<dbReference type="AlphaFoldDB" id="A0A835AUS4"/>
<proteinExistence type="inferred from homology"/>
<keyword evidence="8" id="KW-0808">Transferase</keyword>
<dbReference type="OrthoDB" id="543442at2759"/>
<name>A0A835AUS4_9POAL</name>
<dbReference type="EMBL" id="JACEFO010002208">
    <property type="protein sequence ID" value="KAF8673251.1"/>
    <property type="molecule type" value="Genomic_DNA"/>
</dbReference>
<dbReference type="SUPFAM" id="SSF49899">
    <property type="entry name" value="Concanavalin A-like lectins/glucanases"/>
    <property type="match status" value="2"/>
</dbReference>
<dbReference type="Gene3D" id="2.60.120.200">
    <property type="match status" value="1"/>
</dbReference>
<keyword evidence="18" id="KW-0325">Glycoprotein</keyword>
<comment type="catalytic activity">
    <reaction evidence="19">
        <text>L-threonyl-[protein] + ATP = O-phospho-L-threonyl-[protein] + ADP + H(+)</text>
        <dbReference type="Rhea" id="RHEA:46608"/>
        <dbReference type="Rhea" id="RHEA-COMP:11060"/>
        <dbReference type="Rhea" id="RHEA-COMP:11605"/>
        <dbReference type="ChEBI" id="CHEBI:15378"/>
        <dbReference type="ChEBI" id="CHEBI:30013"/>
        <dbReference type="ChEBI" id="CHEBI:30616"/>
        <dbReference type="ChEBI" id="CHEBI:61977"/>
        <dbReference type="ChEBI" id="CHEBI:456216"/>
        <dbReference type="EC" id="2.7.11.1"/>
    </reaction>
    <physiologicalReaction direction="left-to-right" evidence="19">
        <dbReference type="Rhea" id="RHEA:46609"/>
    </physiologicalReaction>
</comment>
<keyword evidence="7" id="KW-0723">Serine/threonine-protein kinase</keyword>
<evidence type="ECO:0000256" key="3">
    <source>
        <dbReference type="ARBA" id="ARBA00008536"/>
    </source>
</evidence>
<evidence type="ECO:0000256" key="12">
    <source>
        <dbReference type="ARBA" id="ARBA00022741"/>
    </source>
</evidence>
<dbReference type="PROSITE" id="PS50011">
    <property type="entry name" value="PROTEIN_KINASE_DOM"/>
    <property type="match status" value="1"/>
</dbReference>
<keyword evidence="25" id="KW-1185">Reference proteome</keyword>
<keyword evidence="10" id="KW-0732">Signal</keyword>
<keyword evidence="17" id="KW-0675">Receptor</keyword>
<dbReference type="Gene3D" id="3.30.200.20">
    <property type="entry name" value="Phosphorylase Kinase, domain 1"/>
    <property type="match status" value="1"/>
</dbReference>
<dbReference type="SMART" id="SM00220">
    <property type="entry name" value="S_TKc"/>
    <property type="match status" value="1"/>
</dbReference>
<evidence type="ECO:0000256" key="8">
    <source>
        <dbReference type="ARBA" id="ARBA00022679"/>
    </source>
</evidence>
<dbReference type="InterPro" id="IPR017441">
    <property type="entry name" value="Protein_kinase_ATP_BS"/>
</dbReference>
<feature type="transmembrane region" description="Helical" evidence="22">
    <location>
        <begin position="210"/>
        <end position="231"/>
    </location>
</feature>
<dbReference type="InterPro" id="IPR050528">
    <property type="entry name" value="L-type_Lectin-RKs"/>
</dbReference>
<dbReference type="CDD" id="cd06899">
    <property type="entry name" value="lectin_legume_LecRK_Arcelin_ConA"/>
    <property type="match status" value="1"/>
</dbReference>
<sequence length="586" mass="66014">MFYPSMLHFKKSSNGMLQTFSVCFAFAIYQNYIPSHGVAFFIAKSMDFSTAFDQQYFGIFNANNSSNHIFAVEIDTLLNSELRDIDANHIGIDIDSVISSESHTAGYYDNKSEGMLLWIDYDGESTQINVTMSLLHMSKPERPLISTISNLSTVIPEVAYIGFSSGATRTRHYILGWSFGMNKPAPAIDIASLPKLPHFGPKPRSNVPEIVLPIATGVLVSSIGLVIFLAWRRNKKYAELVEDWEKEFGPHRFSYKDLYCATQGFKTENLLGVGGFGRVYKGWLLKPKVEIAVKRVSHESKQGMKEFVAEVVSLGQIQNRNIVHLLGYCRRKGELFLVYEYMPNGSLEKYLHNKEHRPILSWPQRFRIIKGIASGLLYLHEEWHKVVIHRDIKASNILLDSEMNARLGDFGLARLYDHGIDQQTTHVVGTIGYLAPELGCTRKPTPLTDVFSFGIFILEVVCGQRPIMEIAQDKQLMLVDWVLQHYQNGTITDTVDVALRGDGYDVDEVSLALHVGLLCSHPFKDARPPMRQVLQFLDGGALSLELTPTHRNFEMLTLMQNEGFDPYILSYPSTMTGHGSISDLGN</sequence>
<dbReference type="PANTHER" id="PTHR27007">
    <property type="match status" value="1"/>
</dbReference>
<keyword evidence="11" id="KW-0430">Lectin</keyword>
<dbReference type="GO" id="GO:0030246">
    <property type="term" value="F:carbohydrate binding"/>
    <property type="evidence" value="ECO:0007669"/>
    <property type="project" value="UniProtKB-KW"/>
</dbReference>
<evidence type="ECO:0000259" key="23">
    <source>
        <dbReference type="PROSITE" id="PS50011"/>
    </source>
</evidence>
<accession>A0A835AUS4</accession>